<dbReference type="Proteomes" id="UP000677054">
    <property type="component" value="Unassembled WGS sequence"/>
</dbReference>
<evidence type="ECO:0000256" key="10">
    <source>
        <dbReference type="ARBA" id="ARBA00047117"/>
    </source>
</evidence>
<dbReference type="OrthoDB" id="6252103at2759"/>
<dbReference type="Gene3D" id="2.130.10.10">
    <property type="entry name" value="YVTN repeat-like/Quinoprotein amine dehydrogenase"/>
    <property type="match status" value="3"/>
</dbReference>
<dbReference type="SUPFAM" id="SSF50978">
    <property type="entry name" value="WD40 repeat-like"/>
    <property type="match status" value="2"/>
</dbReference>
<reference evidence="12" key="1">
    <citation type="submission" date="2020-11" db="EMBL/GenBank/DDBJ databases">
        <authorList>
            <person name="Tran Van P."/>
        </authorList>
    </citation>
    <scope>NUCLEOTIDE SEQUENCE</scope>
</reference>
<evidence type="ECO:0000256" key="2">
    <source>
        <dbReference type="ARBA" id="ARBA00004496"/>
    </source>
</evidence>
<evidence type="ECO:0000256" key="3">
    <source>
        <dbReference type="ARBA" id="ARBA00022490"/>
    </source>
</evidence>
<keyword evidence="3" id="KW-0963">Cytoplasm</keyword>
<evidence type="ECO:0000256" key="6">
    <source>
        <dbReference type="ARBA" id="ARBA00022846"/>
    </source>
</evidence>
<comment type="function">
    <text evidence="9">Microtubule inner protein (MIP) part of the dynein-decorated doublet microtubules (DMTs) in cilia axoneme. Important for proper ciliary and flagellar beating. May act in cooperation with CFAP45 and axonemal dynein subunit DNAH11. May play a role in cell growth and/or survival.</text>
</comment>
<dbReference type="AlphaFoldDB" id="A0A7R9A6H5"/>
<keyword evidence="6" id="KW-0969">Cilium</keyword>
<dbReference type="Pfam" id="PF00400">
    <property type="entry name" value="WD40"/>
    <property type="match status" value="5"/>
</dbReference>
<protein>
    <recommendedName>
        <fullName evidence="8">Cilia- and flagella-associated protein 52</fullName>
    </recommendedName>
</protein>
<sequence>MQPSWYAGFSRGEVERCVYSHGRDGTLVYVQGDSIALKGGGKGSAFLKAHRKPVTCLILSRSGLFLASGDSRHSHEKCEVVVWDYEKREVVGRHKLHLGKVQHMDISSDDQLLFSIGGRDDNNLAVFHIPSATLLCSGSVARGTQTGHALVVKTHFRDSSLFFATGTRGLLVSWLFVKDSRQLRSKDVHLGSLQRDIASIAVHHVHGVGGDEFIYCGTQSGDILKFLLRQESPSEPRTCHFLLALIGVRVGKKEIQFFAQGVKSMAMMGEDRLLVGTGDGSLFVCREKLQQPQRKMHLIQVESFTVKGAITSLHANEEKREVFLGTTSANIYKLSLDRGETTTLVTGHTAPVTCVSFPWEESNGFLTCGKDLRLWDSSTGEVKFSFQLPNMSCICATFSPLSPSLLFTGWSDGSIRVLDKVKGKLVFCLDSAHATSVSCICSLSHGKTFITGATNGYVSVWNLDARRRLALESTSKIHRQTITYISVQDGNELFVTSGLDRCAVIWETKGCQAMRVLRSDTPFTCAVFSGSSSEVLTCGHDGVVRVWDCDEGILLQETSLEGEALPLNALVVVNPGGEYLAAGVSKALRLVSWDGEVKREEKGCSGEILSMGISPSKRYFVVGCEDGSVFKWILAPS</sequence>
<dbReference type="SMART" id="SM00320">
    <property type="entry name" value="WD40"/>
    <property type="match status" value="9"/>
</dbReference>
<comment type="subcellular location">
    <subcellularLocation>
        <location evidence="1">Cell projection</location>
        <location evidence="1">Cilium</location>
        <location evidence="1">Flagellum</location>
    </subcellularLocation>
    <subcellularLocation>
        <location evidence="2">Cytoplasm</location>
    </subcellularLocation>
</comment>
<feature type="repeat" description="WD" evidence="11">
    <location>
        <begin position="430"/>
        <end position="471"/>
    </location>
</feature>
<organism evidence="12">
    <name type="scientific">Darwinula stevensoni</name>
    <dbReference type="NCBI Taxonomy" id="69355"/>
    <lineage>
        <taxon>Eukaryota</taxon>
        <taxon>Metazoa</taxon>
        <taxon>Ecdysozoa</taxon>
        <taxon>Arthropoda</taxon>
        <taxon>Crustacea</taxon>
        <taxon>Oligostraca</taxon>
        <taxon>Ostracoda</taxon>
        <taxon>Podocopa</taxon>
        <taxon>Podocopida</taxon>
        <taxon>Darwinulocopina</taxon>
        <taxon>Darwinuloidea</taxon>
        <taxon>Darwinulidae</taxon>
        <taxon>Darwinula</taxon>
    </lineage>
</organism>
<dbReference type="PANTHER" id="PTHR13720">
    <property type="entry name" value="WD-40 REPEAT PROTEIN"/>
    <property type="match status" value="1"/>
</dbReference>
<evidence type="ECO:0000256" key="8">
    <source>
        <dbReference type="ARBA" id="ARBA00029552"/>
    </source>
</evidence>
<dbReference type="EMBL" id="CAJPEV010000710">
    <property type="protein sequence ID" value="CAG0887822.1"/>
    <property type="molecule type" value="Genomic_DNA"/>
</dbReference>
<evidence type="ECO:0000256" key="9">
    <source>
        <dbReference type="ARBA" id="ARBA00046056"/>
    </source>
</evidence>
<comment type="subunit">
    <text evidence="10">Microtubule inner protein component of sperm flagellar doublet microtubules. Interacts with BRCA2. Interacts with the CCT chaperonin complex. Interacts with HSP70. Interacts with AK8. Interacts with CFAP45. Interacts with DNAI1. Interacts with IQDC.</text>
</comment>
<keyword evidence="4 11" id="KW-0853">WD repeat</keyword>
<dbReference type="InterPro" id="IPR050630">
    <property type="entry name" value="WD_repeat_EMAP"/>
</dbReference>
<name>A0A7R9A6H5_9CRUS</name>
<dbReference type="InterPro" id="IPR001680">
    <property type="entry name" value="WD40_rpt"/>
</dbReference>
<evidence type="ECO:0000256" key="7">
    <source>
        <dbReference type="ARBA" id="ARBA00029456"/>
    </source>
</evidence>
<evidence type="ECO:0000313" key="12">
    <source>
        <dbReference type="EMBL" id="CAD7244787.1"/>
    </source>
</evidence>
<comment type="similarity">
    <text evidence="7">Belongs to the CFAP52 family.</text>
</comment>
<accession>A0A7R9A6H5</accession>
<dbReference type="EMBL" id="LR900227">
    <property type="protein sequence ID" value="CAD7244787.1"/>
    <property type="molecule type" value="Genomic_DNA"/>
</dbReference>
<dbReference type="PROSITE" id="PS50082">
    <property type="entry name" value="WD_REPEATS_2"/>
    <property type="match status" value="1"/>
</dbReference>
<keyword evidence="13" id="KW-1185">Reference proteome</keyword>
<evidence type="ECO:0000313" key="13">
    <source>
        <dbReference type="Proteomes" id="UP000677054"/>
    </source>
</evidence>
<dbReference type="InterPro" id="IPR036322">
    <property type="entry name" value="WD40_repeat_dom_sf"/>
</dbReference>
<keyword evidence="6" id="KW-0966">Cell projection</keyword>
<dbReference type="PANTHER" id="PTHR13720:SF14">
    <property type="entry name" value="CILIA- AND FLAGELLA-ASSOCIATED PROTEIN 52"/>
    <property type="match status" value="1"/>
</dbReference>
<gene>
    <name evidence="12" type="ORF">DSTB1V02_LOCUS4674</name>
</gene>
<evidence type="ECO:0000256" key="5">
    <source>
        <dbReference type="ARBA" id="ARBA00022737"/>
    </source>
</evidence>
<keyword evidence="5" id="KW-0677">Repeat</keyword>
<evidence type="ECO:0000256" key="4">
    <source>
        <dbReference type="ARBA" id="ARBA00022574"/>
    </source>
</evidence>
<dbReference type="InterPro" id="IPR015943">
    <property type="entry name" value="WD40/YVTN_repeat-like_dom_sf"/>
</dbReference>
<keyword evidence="6" id="KW-0282">Flagellum</keyword>
<evidence type="ECO:0000256" key="11">
    <source>
        <dbReference type="PROSITE-ProRule" id="PRU00221"/>
    </source>
</evidence>
<evidence type="ECO:0000256" key="1">
    <source>
        <dbReference type="ARBA" id="ARBA00004230"/>
    </source>
</evidence>
<proteinExistence type="inferred from homology"/>